<dbReference type="SUPFAM" id="SSF48264">
    <property type="entry name" value="Cytochrome P450"/>
    <property type="match status" value="1"/>
</dbReference>
<dbReference type="GO" id="GO:0020037">
    <property type="term" value="F:heme binding"/>
    <property type="evidence" value="ECO:0007669"/>
    <property type="project" value="InterPro"/>
</dbReference>
<dbReference type="FunFam" id="1.10.630.10:FF:000018">
    <property type="entry name" value="Cytochrome P450 monooxygenase"/>
    <property type="match status" value="1"/>
</dbReference>
<dbReference type="PROSITE" id="PS00086">
    <property type="entry name" value="CYTOCHROME_P450"/>
    <property type="match status" value="1"/>
</dbReference>
<evidence type="ECO:0000256" key="6">
    <source>
        <dbReference type="ARBA" id="ARBA00023033"/>
    </source>
</evidence>
<dbReference type="PRINTS" id="PR00359">
    <property type="entry name" value="BP450"/>
</dbReference>
<protein>
    <submittedName>
        <fullName evidence="9">Cytochrome P450</fullName>
    </submittedName>
</protein>
<evidence type="ECO:0000313" key="10">
    <source>
        <dbReference type="Proteomes" id="UP000198417"/>
    </source>
</evidence>
<dbReference type="InterPro" id="IPR036396">
    <property type="entry name" value="Cyt_P450_sf"/>
</dbReference>
<name>A0A238Z491_9RHOB</name>
<keyword evidence="3 8" id="KW-0479">Metal-binding</keyword>
<dbReference type="PANTHER" id="PTHR46696:SF1">
    <property type="entry name" value="CYTOCHROME P450 YJIB-RELATED"/>
    <property type="match status" value="1"/>
</dbReference>
<evidence type="ECO:0000256" key="2">
    <source>
        <dbReference type="ARBA" id="ARBA00022617"/>
    </source>
</evidence>
<proteinExistence type="inferred from homology"/>
<evidence type="ECO:0000313" key="9">
    <source>
        <dbReference type="EMBL" id="SNR77758.1"/>
    </source>
</evidence>
<dbReference type="InterPro" id="IPR017972">
    <property type="entry name" value="Cyt_P450_CS"/>
</dbReference>
<evidence type="ECO:0000256" key="7">
    <source>
        <dbReference type="ARBA" id="ARBA00043906"/>
    </source>
</evidence>
<dbReference type="Proteomes" id="UP000198417">
    <property type="component" value="Unassembled WGS sequence"/>
</dbReference>
<dbReference type="GO" id="GO:0016705">
    <property type="term" value="F:oxidoreductase activity, acting on paired donors, with incorporation or reduction of molecular oxygen"/>
    <property type="evidence" value="ECO:0007669"/>
    <property type="project" value="InterPro"/>
</dbReference>
<evidence type="ECO:0000256" key="5">
    <source>
        <dbReference type="ARBA" id="ARBA00023004"/>
    </source>
</evidence>
<accession>A0A238Z491</accession>
<dbReference type="GO" id="GO:0004497">
    <property type="term" value="F:monooxygenase activity"/>
    <property type="evidence" value="ECO:0007669"/>
    <property type="project" value="UniProtKB-KW"/>
</dbReference>
<keyword evidence="5 8" id="KW-0408">Iron</keyword>
<evidence type="ECO:0000256" key="3">
    <source>
        <dbReference type="ARBA" id="ARBA00022723"/>
    </source>
</evidence>
<sequence length="477" mass="52826">MSAASLRLRCASPNDLPRNLKEAVARADVALCWPIDTPRDEVRVIELRDIGISEKAVPVGDRFDPFAPGFQKDPYPVYRHWRDTDPVHWGHAPDQSGPGCWYIFTYAEAKEVLADPRFVVDPTSVIPAGYLPTPHPEHLPLYEMLGRWFIFRDPPDHTRLRNKVSQAFDRFALDRLQPQIDAIASDLCCRIGQASQADLISDLALALPQRVIAHILGLPDSDASLLHDWSVALLKGLDFTSKDRFFATRAIGAQAASALAAYLDRQLDRAQTGDGVGLLAMLAQEVANVPDLRQEVIGTAALLIFAGHETTVNLIGNGFEALLDDPDQFARLRRDPSLRATAIEECARYNSPSQITFRFASQRCVFRGKVIEPGSPVGVVIASANRDGEVFDDPDRFDIGRSRNPHLSFGRGIHACIGAALARREARAALDALLMHCPNITLSPGPRQWAESIGLRGLRRLDVRPQAERYFPERRGS</sequence>
<dbReference type="Gene3D" id="1.10.630.10">
    <property type="entry name" value="Cytochrome P450"/>
    <property type="match status" value="1"/>
</dbReference>
<keyword evidence="10" id="KW-1185">Reference proteome</keyword>
<comment type="function">
    <text evidence="7">Cytochromes P450 are a group of heme-thiolate monooxygenases. They oxidize a variety of structurally unrelated compounds, including steroids, fatty acids, and xenobiotics.</text>
</comment>
<dbReference type="RefSeq" id="WP_089273249.1">
    <property type="nucleotide sequence ID" value="NZ_FZNN01000023.1"/>
</dbReference>
<dbReference type="PANTHER" id="PTHR46696">
    <property type="entry name" value="P450, PUTATIVE (EUROFUNG)-RELATED"/>
    <property type="match status" value="1"/>
</dbReference>
<keyword evidence="4 8" id="KW-0560">Oxidoreductase</keyword>
<dbReference type="GO" id="GO:0005506">
    <property type="term" value="F:iron ion binding"/>
    <property type="evidence" value="ECO:0007669"/>
    <property type="project" value="InterPro"/>
</dbReference>
<dbReference type="CDD" id="cd20625">
    <property type="entry name" value="CYP164-like"/>
    <property type="match status" value="1"/>
</dbReference>
<reference evidence="9 10" key="1">
    <citation type="submission" date="2017-06" db="EMBL/GenBank/DDBJ databases">
        <authorList>
            <person name="Kim H.J."/>
            <person name="Triplett B.A."/>
        </authorList>
    </citation>
    <scope>NUCLEOTIDE SEQUENCE [LARGE SCALE GENOMIC DNA]</scope>
    <source>
        <strain evidence="9 10">DSM 29052</strain>
    </source>
</reference>
<keyword evidence="2 8" id="KW-0349">Heme</keyword>
<evidence type="ECO:0000256" key="4">
    <source>
        <dbReference type="ARBA" id="ARBA00023002"/>
    </source>
</evidence>
<evidence type="ECO:0000256" key="8">
    <source>
        <dbReference type="RuleBase" id="RU000461"/>
    </source>
</evidence>
<organism evidence="9 10">
    <name type="scientific">Puniceibacterium sediminis</name>
    <dbReference type="NCBI Taxonomy" id="1608407"/>
    <lineage>
        <taxon>Bacteria</taxon>
        <taxon>Pseudomonadati</taxon>
        <taxon>Pseudomonadota</taxon>
        <taxon>Alphaproteobacteria</taxon>
        <taxon>Rhodobacterales</taxon>
        <taxon>Paracoccaceae</taxon>
        <taxon>Puniceibacterium</taxon>
    </lineage>
</organism>
<dbReference type="EMBL" id="FZNN01000023">
    <property type="protein sequence ID" value="SNR77758.1"/>
    <property type="molecule type" value="Genomic_DNA"/>
</dbReference>
<dbReference type="Pfam" id="PF00067">
    <property type="entry name" value="p450"/>
    <property type="match status" value="1"/>
</dbReference>
<keyword evidence="6 8" id="KW-0503">Monooxygenase</keyword>
<dbReference type="InterPro" id="IPR001128">
    <property type="entry name" value="Cyt_P450"/>
</dbReference>
<gene>
    <name evidence="9" type="ORF">SAMN06265370_12314</name>
</gene>
<dbReference type="AlphaFoldDB" id="A0A238Z491"/>
<evidence type="ECO:0000256" key="1">
    <source>
        <dbReference type="ARBA" id="ARBA00010617"/>
    </source>
</evidence>
<dbReference type="InterPro" id="IPR002397">
    <property type="entry name" value="Cyt_P450_B"/>
</dbReference>
<comment type="similarity">
    <text evidence="1 8">Belongs to the cytochrome P450 family.</text>
</comment>
<dbReference type="OrthoDB" id="9801155at2"/>